<organism evidence="2 3">
    <name type="scientific">Nasonia vitripennis</name>
    <name type="common">Parasitic wasp</name>
    <dbReference type="NCBI Taxonomy" id="7425"/>
    <lineage>
        <taxon>Eukaryota</taxon>
        <taxon>Metazoa</taxon>
        <taxon>Ecdysozoa</taxon>
        <taxon>Arthropoda</taxon>
        <taxon>Hexapoda</taxon>
        <taxon>Insecta</taxon>
        <taxon>Pterygota</taxon>
        <taxon>Neoptera</taxon>
        <taxon>Endopterygota</taxon>
        <taxon>Hymenoptera</taxon>
        <taxon>Apocrita</taxon>
        <taxon>Proctotrupomorpha</taxon>
        <taxon>Chalcidoidea</taxon>
        <taxon>Pteromalidae</taxon>
        <taxon>Pteromalinae</taxon>
        <taxon>Nasonia</taxon>
    </lineage>
</organism>
<dbReference type="Proteomes" id="UP000002358">
    <property type="component" value="Unassembled WGS sequence"/>
</dbReference>
<name>A0A7M7T817_NASVI</name>
<evidence type="ECO:0000313" key="3">
    <source>
        <dbReference type="Proteomes" id="UP000002358"/>
    </source>
</evidence>
<keyword evidence="3" id="KW-1185">Reference proteome</keyword>
<dbReference type="RefSeq" id="XP_031781375.1">
    <property type="nucleotide sequence ID" value="XM_031925515.1"/>
</dbReference>
<protein>
    <submittedName>
        <fullName evidence="2">Uncharacterized protein</fullName>
    </submittedName>
</protein>
<dbReference type="EnsemblMetazoa" id="XM_031925515">
    <property type="protein sequence ID" value="XP_031781375"/>
    <property type="gene ID" value="LOC103317386"/>
</dbReference>
<feature type="region of interest" description="Disordered" evidence="1">
    <location>
        <begin position="1"/>
        <end position="29"/>
    </location>
</feature>
<proteinExistence type="predicted"/>
<dbReference type="AlphaFoldDB" id="A0A7M7T817"/>
<feature type="compositionally biased region" description="Basic and acidic residues" evidence="1">
    <location>
        <begin position="1"/>
        <end position="15"/>
    </location>
</feature>
<reference evidence="2" key="1">
    <citation type="submission" date="2021-01" db="UniProtKB">
        <authorList>
            <consortium name="EnsemblMetazoa"/>
        </authorList>
    </citation>
    <scope>IDENTIFICATION</scope>
</reference>
<evidence type="ECO:0000313" key="2">
    <source>
        <dbReference type="EnsemblMetazoa" id="XP_031781375"/>
    </source>
</evidence>
<dbReference type="InParanoid" id="A0A7M7T817"/>
<sequence>MSGKRRISENNDIGKKVKRAARQRDNTEKQQLNAFYIDSSGNQVPTGVSFPQNQLSLISHKKIKSLSQNALKENLRNAANQTQPTLPTDNSTAPPLITTSFRKSICASKNHDEQYADHLANILMGNTQNSANGNNKQQMIDLNQSFVTAPTSPTSTSCVKIPR</sequence>
<dbReference type="GeneID" id="103317386"/>
<evidence type="ECO:0000256" key="1">
    <source>
        <dbReference type="SAM" id="MobiDB-lite"/>
    </source>
</evidence>
<accession>A0A7M7T817</accession>
<dbReference type="KEGG" id="nvi:103317386"/>